<dbReference type="Pfam" id="PF00903">
    <property type="entry name" value="Glyoxalase"/>
    <property type="match status" value="1"/>
</dbReference>
<dbReference type="InterPro" id="IPR004360">
    <property type="entry name" value="Glyas_Fos-R_dOase_dom"/>
</dbReference>
<dbReference type="RefSeq" id="WP_378484813.1">
    <property type="nucleotide sequence ID" value="NZ_JBHUFB010000009.1"/>
</dbReference>
<dbReference type="InterPro" id="IPR052164">
    <property type="entry name" value="Anthracycline_SecMetBiosynth"/>
</dbReference>
<dbReference type="EMBL" id="JBHUFB010000009">
    <property type="protein sequence ID" value="MFD1812301.1"/>
    <property type="molecule type" value="Genomic_DNA"/>
</dbReference>
<dbReference type="PROSITE" id="PS51819">
    <property type="entry name" value="VOC"/>
    <property type="match status" value="1"/>
</dbReference>
<dbReference type="PANTHER" id="PTHR33993">
    <property type="entry name" value="GLYOXALASE-RELATED"/>
    <property type="match status" value="1"/>
</dbReference>
<protein>
    <submittedName>
        <fullName evidence="3">VOC family protein</fullName>
    </submittedName>
</protein>
<feature type="region of interest" description="Disordered" evidence="1">
    <location>
        <begin position="44"/>
        <end position="76"/>
    </location>
</feature>
<accession>A0ABW4P1F8</accession>
<reference evidence="4" key="1">
    <citation type="journal article" date="2019" name="Int. J. Syst. Evol. Microbiol.">
        <title>The Global Catalogue of Microorganisms (GCM) 10K type strain sequencing project: providing services to taxonomists for standard genome sequencing and annotation.</title>
        <authorList>
            <consortium name="The Broad Institute Genomics Platform"/>
            <consortium name="The Broad Institute Genome Sequencing Center for Infectious Disease"/>
            <person name="Wu L."/>
            <person name="Ma J."/>
        </authorList>
    </citation>
    <scope>NUCLEOTIDE SEQUENCE [LARGE SCALE GENOMIC DNA]</scope>
    <source>
        <strain evidence="4">DT72</strain>
    </source>
</reference>
<evidence type="ECO:0000259" key="2">
    <source>
        <dbReference type="PROSITE" id="PS51819"/>
    </source>
</evidence>
<dbReference type="InterPro" id="IPR029068">
    <property type="entry name" value="Glyas_Bleomycin-R_OHBP_Dase"/>
</dbReference>
<dbReference type="SUPFAM" id="SSF54593">
    <property type="entry name" value="Glyoxalase/Bleomycin resistance protein/Dihydroxybiphenyl dioxygenase"/>
    <property type="match status" value="1"/>
</dbReference>
<dbReference type="Proteomes" id="UP001597286">
    <property type="component" value="Unassembled WGS sequence"/>
</dbReference>
<sequence>MANLVVHFEIHGSEPQKLVDFYSELLGWSFQQFGDMPYWAISTGEGAASPGSPGSGINGGLTQRRGPRPEPGAPVTGANIVVAVDDVDGTFARGIELGATAALPPDDLPGVGRLAYLLDPDGNVFGFLSPVLSDGTNVMG</sequence>
<evidence type="ECO:0000256" key="1">
    <source>
        <dbReference type="SAM" id="MobiDB-lite"/>
    </source>
</evidence>
<dbReference type="Gene3D" id="3.10.180.10">
    <property type="entry name" value="2,3-Dihydroxybiphenyl 1,2-Dioxygenase, domain 1"/>
    <property type="match status" value="1"/>
</dbReference>
<evidence type="ECO:0000313" key="3">
    <source>
        <dbReference type="EMBL" id="MFD1812301.1"/>
    </source>
</evidence>
<dbReference type="CDD" id="cd07247">
    <property type="entry name" value="SgaA_N_like"/>
    <property type="match status" value="1"/>
</dbReference>
<gene>
    <name evidence="3" type="ORF">ACFSJG_08750</name>
</gene>
<evidence type="ECO:0000313" key="4">
    <source>
        <dbReference type="Proteomes" id="UP001597286"/>
    </source>
</evidence>
<name>A0ABW4P1F8_9NOCA</name>
<comment type="caution">
    <text evidence="3">The sequence shown here is derived from an EMBL/GenBank/DDBJ whole genome shotgun (WGS) entry which is preliminary data.</text>
</comment>
<proteinExistence type="predicted"/>
<keyword evidence="4" id="KW-1185">Reference proteome</keyword>
<organism evidence="3 4">
    <name type="scientific">Rhodococcus gannanensis</name>
    <dbReference type="NCBI Taxonomy" id="1960308"/>
    <lineage>
        <taxon>Bacteria</taxon>
        <taxon>Bacillati</taxon>
        <taxon>Actinomycetota</taxon>
        <taxon>Actinomycetes</taxon>
        <taxon>Mycobacteriales</taxon>
        <taxon>Nocardiaceae</taxon>
        <taxon>Rhodococcus</taxon>
    </lineage>
</organism>
<dbReference type="InterPro" id="IPR037523">
    <property type="entry name" value="VOC_core"/>
</dbReference>
<feature type="domain" description="VOC" evidence="2">
    <location>
        <begin position="4"/>
        <end position="130"/>
    </location>
</feature>